<dbReference type="Proteomes" id="UP000688137">
    <property type="component" value="Unassembled WGS sequence"/>
</dbReference>
<evidence type="ECO:0000256" key="1">
    <source>
        <dbReference type="ARBA" id="ARBA00001946"/>
    </source>
</evidence>
<feature type="domain" description="EF-hand" evidence="10">
    <location>
        <begin position="386"/>
        <end position="421"/>
    </location>
</feature>
<keyword evidence="5" id="KW-0418">Kinase</keyword>
<feature type="domain" description="Protein kinase" evidence="9">
    <location>
        <begin position="46"/>
        <end position="344"/>
    </location>
</feature>
<dbReference type="PROSITE" id="PS00018">
    <property type="entry name" value="EF_HAND_1"/>
    <property type="match status" value="1"/>
</dbReference>
<evidence type="ECO:0000256" key="6">
    <source>
        <dbReference type="ARBA" id="ARBA00022840"/>
    </source>
</evidence>
<evidence type="ECO:0000259" key="10">
    <source>
        <dbReference type="PROSITE" id="PS50222"/>
    </source>
</evidence>
<gene>
    <name evidence="11" type="ORF">PPRIM_AZ9-3.1.T0650070</name>
</gene>
<evidence type="ECO:0000256" key="3">
    <source>
        <dbReference type="ARBA" id="ARBA00022679"/>
    </source>
</evidence>
<organism evidence="11 12">
    <name type="scientific">Paramecium primaurelia</name>
    <dbReference type="NCBI Taxonomy" id="5886"/>
    <lineage>
        <taxon>Eukaryota</taxon>
        <taxon>Sar</taxon>
        <taxon>Alveolata</taxon>
        <taxon>Ciliophora</taxon>
        <taxon>Intramacronucleata</taxon>
        <taxon>Oligohymenophorea</taxon>
        <taxon>Peniculida</taxon>
        <taxon>Parameciidae</taxon>
        <taxon>Paramecium</taxon>
    </lineage>
</organism>
<dbReference type="Pfam" id="PF00069">
    <property type="entry name" value="Pkinase"/>
    <property type="match status" value="1"/>
</dbReference>
<proteinExistence type="inferred from homology"/>
<evidence type="ECO:0000313" key="12">
    <source>
        <dbReference type="Proteomes" id="UP000688137"/>
    </source>
</evidence>
<dbReference type="GO" id="GO:0005509">
    <property type="term" value="F:calcium ion binding"/>
    <property type="evidence" value="ECO:0007669"/>
    <property type="project" value="InterPro"/>
</dbReference>
<dbReference type="GO" id="GO:0005524">
    <property type="term" value="F:ATP binding"/>
    <property type="evidence" value="ECO:0007669"/>
    <property type="project" value="UniProtKB-KW"/>
</dbReference>
<keyword evidence="2" id="KW-0723">Serine/threonine-protein kinase</keyword>
<comment type="cofactor">
    <cofactor evidence="1">
        <name>Mg(2+)</name>
        <dbReference type="ChEBI" id="CHEBI:18420"/>
    </cofactor>
</comment>
<dbReference type="PANTHER" id="PTHR24349">
    <property type="entry name" value="SERINE/THREONINE-PROTEIN KINASE"/>
    <property type="match status" value="1"/>
</dbReference>
<feature type="region of interest" description="Disordered" evidence="8">
    <location>
        <begin position="1"/>
        <end position="40"/>
    </location>
</feature>
<evidence type="ECO:0000256" key="7">
    <source>
        <dbReference type="ARBA" id="ARBA00024334"/>
    </source>
</evidence>
<dbReference type="OMA" id="QEMILCY"/>
<reference evidence="11" key="1">
    <citation type="submission" date="2021-01" db="EMBL/GenBank/DDBJ databases">
        <authorList>
            <consortium name="Genoscope - CEA"/>
            <person name="William W."/>
        </authorList>
    </citation>
    <scope>NUCLEOTIDE SEQUENCE</scope>
</reference>
<dbReference type="GO" id="GO:0004674">
    <property type="term" value="F:protein serine/threonine kinase activity"/>
    <property type="evidence" value="ECO:0007669"/>
    <property type="project" value="UniProtKB-KW"/>
</dbReference>
<dbReference type="PROSITE" id="PS50011">
    <property type="entry name" value="PROTEIN_KINASE_DOM"/>
    <property type="match status" value="1"/>
</dbReference>
<dbReference type="InterPro" id="IPR002048">
    <property type="entry name" value="EF_hand_dom"/>
</dbReference>
<dbReference type="InterPro" id="IPR018247">
    <property type="entry name" value="EF_Hand_1_Ca_BS"/>
</dbReference>
<protein>
    <recommendedName>
        <fullName evidence="13">Protein kinase domain containing protein</fullName>
    </recommendedName>
</protein>
<keyword evidence="3" id="KW-0808">Transferase</keyword>
<name>A0A8S1MLK3_PARPR</name>
<evidence type="ECO:0000256" key="8">
    <source>
        <dbReference type="SAM" id="MobiDB-lite"/>
    </source>
</evidence>
<evidence type="ECO:0000256" key="5">
    <source>
        <dbReference type="ARBA" id="ARBA00022777"/>
    </source>
</evidence>
<evidence type="ECO:0000313" key="11">
    <source>
        <dbReference type="EMBL" id="CAD8081140.1"/>
    </source>
</evidence>
<evidence type="ECO:0000256" key="4">
    <source>
        <dbReference type="ARBA" id="ARBA00022741"/>
    </source>
</evidence>
<evidence type="ECO:0000256" key="2">
    <source>
        <dbReference type="ARBA" id="ARBA00022527"/>
    </source>
</evidence>
<dbReference type="InterPro" id="IPR000719">
    <property type="entry name" value="Prot_kinase_dom"/>
</dbReference>
<comment type="similarity">
    <text evidence="7">Belongs to the protein kinase superfamily. Ser/Thr protein kinase family. CDPK subfamily.</text>
</comment>
<dbReference type="EMBL" id="CAJJDM010000067">
    <property type="protein sequence ID" value="CAD8081140.1"/>
    <property type="molecule type" value="Genomic_DNA"/>
</dbReference>
<sequence>MGVCQTKVKQNPAGLKHKTNRQGERVKTEFSATQETGSKHPGLLQINSLEEINSPKSGGYLLPRRQQTKAGLMKLTGLISNSPLPGQIQIIEMSASKKYSLIKKRQMNDMKQVLSNNKTGIIVEMETFLKEEPETLEYINWILKAQLEHPNLNRILEIYKEQNAYQVIYEFFDGKSLTELVSEESRLSTNNISQIISQIISIISYLHSLNLVHGNLTLDSFQFKKTKNEIVIKLIDIKKLKIKDSESIDILKFTSPECLHHPYNYTTARDVWAIGIICYALTYGNLPYTFPPNIDYSQTLLIIKHTTIQFDDPNQLLTKFIKKMLVIHSKNRITLNQLQKDEFLIENTVKQLLPQEIILNNTKTAKPCCVLQEMILCYFLQEFNWEEYIQIQKLFSEGDQDMDGYLSKQELSNLYKQYLNEPNSEELTEKIFLNYGINKENGLNCQQFQSMAASRDLLLSQSNIEIGFSIFSNGKKEINLRGLRRHLNSDSEELIDEFNRITNEEKILNLKQFYKLVRLLI</sequence>
<dbReference type="PROSITE" id="PS50222">
    <property type="entry name" value="EF_HAND_2"/>
    <property type="match status" value="1"/>
</dbReference>
<keyword evidence="4" id="KW-0547">Nucleotide-binding</keyword>
<evidence type="ECO:0000259" key="9">
    <source>
        <dbReference type="PROSITE" id="PS50011"/>
    </source>
</evidence>
<keyword evidence="6" id="KW-0067">ATP-binding</keyword>
<evidence type="ECO:0008006" key="13">
    <source>
        <dbReference type="Google" id="ProtNLM"/>
    </source>
</evidence>
<accession>A0A8S1MLK3</accession>
<keyword evidence="12" id="KW-1185">Reference proteome</keyword>
<dbReference type="SMART" id="SM00220">
    <property type="entry name" value="S_TKc"/>
    <property type="match status" value="1"/>
</dbReference>
<dbReference type="InterPro" id="IPR050205">
    <property type="entry name" value="CDPK_Ser/Thr_kinases"/>
</dbReference>
<dbReference type="AlphaFoldDB" id="A0A8S1MLK3"/>
<comment type="caution">
    <text evidence="11">The sequence shown here is derived from an EMBL/GenBank/DDBJ whole genome shotgun (WGS) entry which is preliminary data.</text>
</comment>